<evidence type="ECO:0000256" key="7">
    <source>
        <dbReference type="ARBA" id="ARBA00022989"/>
    </source>
</evidence>
<dbReference type="InterPro" id="IPR001128">
    <property type="entry name" value="Cyt_P450"/>
</dbReference>
<comment type="subcellular location">
    <subcellularLocation>
        <location evidence="2">Membrane</location>
        <topology evidence="2">Single-pass membrane protein</topology>
    </subcellularLocation>
</comment>
<keyword evidence="5" id="KW-0812">Transmembrane</keyword>
<comment type="cofactor">
    <cofactor evidence="1 12">
        <name>heme</name>
        <dbReference type="ChEBI" id="CHEBI:30413"/>
    </cofactor>
</comment>
<evidence type="ECO:0000256" key="2">
    <source>
        <dbReference type="ARBA" id="ARBA00004167"/>
    </source>
</evidence>
<evidence type="ECO:0000256" key="6">
    <source>
        <dbReference type="ARBA" id="ARBA00022723"/>
    </source>
</evidence>
<keyword evidence="8" id="KW-0560">Oxidoreductase</keyword>
<evidence type="ECO:0000256" key="9">
    <source>
        <dbReference type="ARBA" id="ARBA00023004"/>
    </source>
</evidence>
<organism evidence="13 14">
    <name type="scientific">Vanilla planifolia</name>
    <name type="common">Vanilla</name>
    <dbReference type="NCBI Taxonomy" id="51239"/>
    <lineage>
        <taxon>Eukaryota</taxon>
        <taxon>Viridiplantae</taxon>
        <taxon>Streptophyta</taxon>
        <taxon>Embryophyta</taxon>
        <taxon>Tracheophyta</taxon>
        <taxon>Spermatophyta</taxon>
        <taxon>Magnoliopsida</taxon>
        <taxon>Liliopsida</taxon>
        <taxon>Asparagales</taxon>
        <taxon>Orchidaceae</taxon>
        <taxon>Vanilloideae</taxon>
        <taxon>Vanilleae</taxon>
        <taxon>Vanilla</taxon>
    </lineage>
</organism>
<comment type="caution">
    <text evidence="13">The sequence shown here is derived from an EMBL/GenBank/DDBJ whole genome shotgun (WGS) entry which is preliminary data.</text>
</comment>
<dbReference type="GO" id="GO:0020037">
    <property type="term" value="F:heme binding"/>
    <property type="evidence" value="ECO:0007669"/>
    <property type="project" value="InterPro"/>
</dbReference>
<evidence type="ECO:0000256" key="3">
    <source>
        <dbReference type="ARBA" id="ARBA00010617"/>
    </source>
</evidence>
<dbReference type="GO" id="GO:0005506">
    <property type="term" value="F:iron ion binding"/>
    <property type="evidence" value="ECO:0007669"/>
    <property type="project" value="InterPro"/>
</dbReference>
<dbReference type="InterPro" id="IPR036396">
    <property type="entry name" value="Cyt_P450_sf"/>
</dbReference>
<protein>
    <recommendedName>
        <fullName evidence="15">Cytochrome P450</fullName>
    </recommendedName>
</protein>
<dbReference type="Proteomes" id="UP000639772">
    <property type="component" value="Chromosome 6"/>
</dbReference>
<keyword evidence="10" id="KW-0503">Monooxygenase</keyword>
<keyword evidence="4 12" id="KW-0349">Heme</keyword>
<name>A0A835UYH3_VANPL</name>
<evidence type="ECO:0000313" key="14">
    <source>
        <dbReference type="Proteomes" id="UP000639772"/>
    </source>
</evidence>
<evidence type="ECO:0000256" key="11">
    <source>
        <dbReference type="ARBA" id="ARBA00023136"/>
    </source>
</evidence>
<gene>
    <name evidence="13" type="ORF">HPP92_013107</name>
</gene>
<dbReference type="EMBL" id="JADCNM010000006">
    <property type="protein sequence ID" value="KAG0478388.1"/>
    <property type="molecule type" value="Genomic_DNA"/>
</dbReference>
<keyword evidence="11" id="KW-0472">Membrane</keyword>
<dbReference type="InterPro" id="IPR052306">
    <property type="entry name" value="CYP450_71D"/>
</dbReference>
<dbReference type="Gene3D" id="1.10.630.10">
    <property type="entry name" value="Cytochrome P450"/>
    <property type="match status" value="1"/>
</dbReference>
<dbReference type="AlphaFoldDB" id="A0A835UYH3"/>
<keyword evidence="6 12" id="KW-0479">Metal-binding</keyword>
<accession>A0A835UYH3</accession>
<comment type="similarity">
    <text evidence="3">Belongs to the cytochrome P450 family.</text>
</comment>
<dbReference type="GO" id="GO:0016705">
    <property type="term" value="F:oxidoreductase activity, acting on paired donors, with incorporation or reduction of molecular oxygen"/>
    <property type="evidence" value="ECO:0007669"/>
    <property type="project" value="InterPro"/>
</dbReference>
<evidence type="ECO:0000256" key="8">
    <source>
        <dbReference type="ARBA" id="ARBA00023002"/>
    </source>
</evidence>
<dbReference type="PANTHER" id="PTHR47953:SF19">
    <property type="entry name" value="OS06G0641600 PROTEIN"/>
    <property type="match status" value="1"/>
</dbReference>
<dbReference type="PRINTS" id="PR00463">
    <property type="entry name" value="EP450I"/>
</dbReference>
<proteinExistence type="inferred from homology"/>
<reference evidence="13 14" key="1">
    <citation type="journal article" date="2020" name="Nat. Food">
        <title>A phased Vanilla planifolia genome enables genetic improvement of flavour and production.</title>
        <authorList>
            <person name="Hasing T."/>
            <person name="Tang H."/>
            <person name="Brym M."/>
            <person name="Khazi F."/>
            <person name="Huang T."/>
            <person name="Chambers A.H."/>
        </authorList>
    </citation>
    <scope>NUCLEOTIDE SEQUENCE [LARGE SCALE GENOMIC DNA]</scope>
    <source>
        <tissue evidence="13">Leaf</tissue>
    </source>
</reference>
<dbReference type="SUPFAM" id="SSF48264">
    <property type="entry name" value="Cytochrome P450"/>
    <property type="match status" value="1"/>
</dbReference>
<keyword evidence="9 12" id="KW-0408">Iron</keyword>
<evidence type="ECO:0000256" key="10">
    <source>
        <dbReference type="ARBA" id="ARBA00023033"/>
    </source>
</evidence>
<dbReference type="PRINTS" id="PR00385">
    <property type="entry name" value="P450"/>
</dbReference>
<evidence type="ECO:0000256" key="1">
    <source>
        <dbReference type="ARBA" id="ARBA00001971"/>
    </source>
</evidence>
<dbReference type="Pfam" id="PF00067">
    <property type="entry name" value="p450"/>
    <property type="match status" value="1"/>
</dbReference>
<dbReference type="OrthoDB" id="1055148at2759"/>
<sequence length="184" mass="20679">MKDVQVLVGIRRGGGIPLANFSSEIGGVRRGMQRVHRDIDAILNEIIEEHQAKGFKGDGTDTSSATLEWAMTELVRKPMSCKRLKQRIQQTYLYDVITETLSVHPAVLLLVPRLCRETVEIGGYTVPVGSRVVVNAWAIMREARWWEHQERFMPESFEKLEALDSGGVATFDQIPFGGGRRICP</sequence>
<keyword evidence="7" id="KW-1133">Transmembrane helix</keyword>
<evidence type="ECO:0008006" key="15">
    <source>
        <dbReference type="Google" id="ProtNLM"/>
    </source>
</evidence>
<evidence type="ECO:0000313" key="13">
    <source>
        <dbReference type="EMBL" id="KAG0478388.1"/>
    </source>
</evidence>
<dbReference type="InterPro" id="IPR002401">
    <property type="entry name" value="Cyt_P450_E_grp-I"/>
</dbReference>
<dbReference type="GO" id="GO:0004497">
    <property type="term" value="F:monooxygenase activity"/>
    <property type="evidence" value="ECO:0007669"/>
    <property type="project" value="UniProtKB-KW"/>
</dbReference>
<feature type="binding site" description="axial binding residue" evidence="12">
    <location>
        <position position="183"/>
    </location>
    <ligand>
        <name>heme</name>
        <dbReference type="ChEBI" id="CHEBI:30413"/>
    </ligand>
    <ligandPart>
        <name>Fe</name>
        <dbReference type="ChEBI" id="CHEBI:18248"/>
    </ligandPart>
</feature>
<evidence type="ECO:0000256" key="5">
    <source>
        <dbReference type="ARBA" id="ARBA00022692"/>
    </source>
</evidence>
<dbReference type="GO" id="GO:0016020">
    <property type="term" value="C:membrane"/>
    <property type="evidence" value="ECO:0007669"/>
    <property type="project" value="UniProtKB-SubCell"/>
</dbReference>
<dbReference type="PANTHER" id="PTHR47953">
    <property type="entry name" value="OS08G0105600 PROTEIN"/>
    <property type="match status" value="1"/>
</dbReference>
<evidence type="ECO:0000256" key="4">
    <source>
        <dbReference type="ARBA" id="ARBA00022617"/>
    </source>
</evidence>
<evidence type="ECO:0000256" key="12">
    <source>
        <dbReference type="PIRSR" id="PIRSR602401-1"/>
    </source>
</evidence>